<proteinExistence type="inferred from homology"/>
<sequence>MCGKRKHTMLQRSFLRTKLVKGKTDLFDETSLNFSLLNKTKIPDSDDVHDVTMIGGGDAPSASYPTTPYALSPNPSRRPKTTRPFYPESKSSVDRLLDYMCGDGVNKRYALICQRCFTHNGMAHADEADNVAYHCYKCGLFNPARSAVKPNSSLSKNDRSYSEMNLNQPSDTKLLSSLGTTHSMSDDINLVGKERLRTNDTDETISETGASDSDSSVEKTLNA</sequence>
<feature type="compositionally biased region" description="Polar residues" evidence="3">
    <location>
        <begin position="206"/>
        <end position="223"/>
    </location>
</feature>
<organism evidence="5 6">
    <name type="scientific">Steinernema hermaphroditum</name>
    <dbReference type="NCBI Taxonomy" id="289476"/>
    <lineage>
        <taxon>Eukaryota</taxon>
        <taxon>Metazoa</taxon>
        <taxon>Ecdysozoa</taxon>
        <taxon>Nematoda</taxon>
        <taxon>Chromadorea</taxon>
        <taxon>Rhabditida</taxon>
        <taxon>Tylenchina</taxon>
        <taxon>Panagrolaimomorpha</taxon>
        <taxon>Strongyloidoidea</taxon>
        <taxon>Steinernematidae</taxon>
        <taxon>Steinernema</taxon>
    </lineage>
</organism>
<accession>A0AA39LHS7</accession>
<dbReference type="InterPro" id="IPR040115">
    <property type="entry name" value="Lnp"/>
</dbReference>
<dbReference type="InterPro" id="IPR019273">
    <property type="entry name" value="Lunapark_Znf"/>
</dbReference>
<name>A0AA39LHS7_9BILA</name>
<evidence type="ECO:0000313" key="6">
    <source>
        <dbReference type="Proteomes" id="UP001175271"/>
    </source>
</evidence>
<comment type="caution">
    <text evidence="5">The sequence shown here is derived from an EMBL/GenBank/DDBJ whole genome shotgun (WGS) entry which is preliminary data.</text>
</comment>
<keyword evidence="6" id="KW-1185">Reference proteome</keyword>
<comment type="similarity">
    <text evidence="1 2">Belongs to the lunapark family.</text>
</comment>
<dbReference type="Proteomes" id="UP001175271">
    <property type="component" value="Unassembled WGS sequence"/>
</dbReference>
<keyword evidence="2" id="KW-0862">Zinc</keyword>
<dbReference type="AlphaFoldDB" id="A0AA39LHS7"/>
<feature type="compositionally biased region" description="Polar residues" evidence="3">
    <location>
        <begin position="162"/>
        <end position="183"/>
    </location>
</feature>
<feature type="domain" description="Lunapark zinc ribbon" evidence="4">
    <location>
        <begin position="93"/>
        <end position="142"/>
    </location>
</feature>
<dbReference type="PANTHER" id="PTHR22166:SF12">
    <property type="entry name" value="ENDOPLASMIC RETICULUM JUNCTION FORMATION PROTEIN LUNAPARK"/>
    <property type="match status" value="1"/>
</dbReference>
<comment type="domain">
    <text evidence="2">The C4-type zinc finger motif is necessary both for its ER three-way tubular junction localization and formation.</text>
</comment>
<comment type="subcellular location">
    <subcellularLocation>
        <location evidence="2">Endoplasmic reticulum membrane</location>
        <topology evidence="2">Multi-pass membrane protein</topology>
    </subcellularLocation>
</comment>
<keyword evidence="2" id="KW-0863">Zinc-finger</keyword>
<keyword evidence="2" id="KW-0256">Endoplasmic reticulum</keyword>
<dbReference type="GO" id="GO:0008270">
    <property type="term" value="F:zinc ion binding"/>
    <property type="evidence" value="ECO:0007669"/>
    <property type="project" value="UniProtKB-KW"/>
</dbReference>
<dbReference type="GO" id="GO:0098826">
    <property type="term" value="C:endoplasmic reticulum tubular network membrane"/>
    <property type="evidence" value="ECO:0007669"/>
    <property type="project" value="UniProtKB-UniRule"/>
</dbReference>
<evidence type="ECO:0000256" key="3">
    <source>
        <dbReference type="SAM" id="MobiDB-lite"/>
    </source>
</evidence>
<feature type="region of interest" description="Disordered" evidence="3">
    <location>
        <begin position="64"/>
        <end position="87"/>
    </location>
</feature>
<dbReference type="Pfam" id="PF10058">
    <property type="entry name" value="Zn_ribbon_10"/>
    <property type="match status" value="1"/>
</dbReference>
<reference evidence="5" key="1">
    <citation type="submission" date="2023-06" db="EMBL/GenBank/DDBJ databases">
        <title>Genomic analysis of the entomopathogenic nematode Steinernema hermaphroditum.</title>
        <authorList>
            <person name="Schwarz E.M."/>
            <person name="Heppert J.K."/>
            <person name="Baniya A."/>
            <person name="Schwartz H.T."/>
            <person name="Tan C.-H."/>
            <person name="Antoshechkin I."/>
            <person name="Sternberg P.W."/>
            <person name="Goodrich-Blair H."/>
            <person name="Dillman A.R."/>
        </authorList>
    </citation>
    <scope>NUCLEOTIDE SEQUENCE</scope>
    <source>
        <strain evidence="5">PS9179</strain>
        <tissue evidence="5">Whole animal</tissue>
    </source>
</reference>
<evidence type="ECO:0000259" key="4">
    <source>
        <dbReference type="Pfam" id="PF10058"/>
    </source>
</evidence>
<evidence type="ECO:0000313" key="5">
    <source>
        <dbReference type="EMBL" id="KAK0397728.1"/>
    </source>
</evidence>
<evidence type="ECO:0000256" key="2">
    <source>
        <dbReference type="RuleBase" id="RU367073"/>
    </source>
</evidence>
<protein>
    <recommendedName>
        <fullName evidence="2">Endoplasmic reticulum junction formation protein lunapark</fullName>
    </recommendedName>
</protein>
<dbReference type="GO" id="GO:0071788">
    <property type="term" value="P:endoplasmic reticulum tubular network maintenance"/>
    <property type="evidence" value="ECO:0007669"/>
    <property type="project" value="UniProtKB-UniRule"/>
</dbReference>
<feature type="region of interest" description="Disordered" evidence="3">
    <location>
        <begin position="148"/>
        <end position="223"/>
    </location>
</feature>
<comment type="function">
    <text evidence="2">Plays a role in determining ER morphology.</text>
</comment>
<dbReference type="EMBL" id="JAUCMV010000005">
    <property type="protein sequence ID" value="KAK0397728.1"/>
    <property type="molecule type" value="Genomic_DNA"/>
</dbReference>
<dbReference type="GO" id="GO:1903373">
    <property type="term" value="P:positive regulation of endoplasmic reticulum tubular network organization"/>
    <property type="evidence" value="ECO:0007669"/>
    <property type="project" value="UniProtKB-UniRule"/>
</dbReference>
<evidence type="ECO:0000256" key="1">
    <source>
        <dbReference type="ARBA" id="ARBA00009940"/>
    </source>
</evidence>
<dbReference type="PANTHER" id="PTHR22166">
    <property type="entry name" value="ENDOPLASMIC RETICULUM JUNCTION FORMATION PROTEIN LUNAPARK"/>
    <property type="match status" value="1"/>
</dbReference>
<gene>
    <name evidence="5" type="ORF">QR680_002240</name>
</gene>
<keyword evidence="2" id="KW-0479">Metal-binding</keyword>